<protein>
    <submittedName>
        <fullName evidence="1">Uncharacterized protein</fullName>
    </submittedName>
</protein>
<sequence length="19" mass="2037">MPCASVGLLFCILLAVERT</sequence>
<evidence type="ECO:0000313" key="1">
    <source>
        <dbReference type="EMBL" id="MBX60797.1"/>
    </source>
</evidence>
<dbReference type="EMBL" id="GGEC01080313">
    <property type="protein sequence ID" value="MBX60797.1"/>
    <property type="molecule type" value="Transcribed_RNA"/>
</dbReference>
<organism evidence="1">
    <name type="scientific">Rhizophora mucronata</name>
    <name type="common">Asiatic mangrove</name>
    <dbReference type="NCBI Taxonomy" id="61149"/>
    <lineage>
        <taxon>Eukaryota</taxon>
        <taxon>Viridiplantae</taxon>
        <taxon>Streptophyta</taxon>
        <taxon>Embryophyta</taxon>
        <taxon>Tracheophyta</taxon>
        <taxon>Spermatophyta</taxon>
        <taxon>Magnoliopsida</taxon>
        <taxon>eudicotyledons</taxon>
        <taxon>Gunneridae</taxon>
        <taxon>Pentapetalae</taxon>
        <taxon>rosids</taxon>
        <taxon>fabids</taxon>
        <taxon>Malpighiales</taxon>
        <taxon>Rhizophoraceae</taxon>
        <taxon>Rhizophora</taxon>
    </lineage>
</organism>
<reference evidence="1" key="1">
    <citation type="submission" date="2018-02" db="EMBL/GenBank/DDBJ databases">
        <title>Rhizophora mucronata_Transcriptome.</title>
        <authorList>
            <person name="Meera S.P."/>
            <person name="Sreeshan A."/>
            <person name="Augustine A."/>
        </authorList>
    </citation>
    <scope>NUCLEOTIDE SEQUENCE</scope>
    <source>
        <tissue evidence="1">Leaf</tissue>
    </source>
</reference>
<accession>A0A2P2Q1E9</accession>
<name>A0A2P2Q1E9_RHIMU</name>
<dbReference type="AlphaFoldDB" id="A0A2P2Q1E9"/>
<proteinExistence type="predicted"/>